<dbReference type="Proteomes" id="UP000231279">
    <property type="component" value="Unassembled WGS sequence"/>
</dbReference>
<sequence>MGDCLLEKTALNDDEESGKVLLMLAKVQFELQRLVDGSRSYIFWTIAIPSESFLNELRIVEVTAPFRAMVMAAPLEDACDVAYRYLVCDFVVM</sequence>
<accession>A0A2G9GAP1</accession>
<gene>
    <name evidence="1" type="ORF">CDL12_25129</name>
</gene>
<proteinExistence type="predicted"/>
<dbReference type="AlphaFoldDB" id="A0A2G9GAP1"/>
<evidence type="ECO:0000313" key="2">
    <source>
        <dbReference type="Proteomes" id="UP000231279"/>
    </source>
</evidence>
<dbReference type="PANTHER" id="PTHR34119">
    <property type="entry name" value="HYDROXYPROLINE-RICH GLYCOPROTEIN-LIKE"/>
    <property type="match status" value="1"/>
</dbReference>
<dbReference type="STRING" id="429701.A0A2G9GAP1"/>
<dbReference type="EMBL" id="NKXS01005959">
    <property type="protein sequence ID" value="PIN02361.1"/>
    <property type="molecule type" value="Genomic_DNA"/>
</dbReference>
<comment type="caution">
    <text evidence="1">The sequence shown here is derived from an EMBL/GenBank/DDBJ whole genome shotgun (WGS) entry which is preliminary data.</text>
</comment>
<keyword evidence="2" id="KW-1185">Reference proteome</keyword>
<protein>
    <submittedName>
        <fullName evidence="1">Uncharacterized protein</fullName>
    </submittedName>
</protein>
<evidence type="ECO:0000313" key="1">
    <source>
        <dbReference type="EMBL" id="PIN02361.1"/>
    </source>
</evidence>
<reference evidence="2" key="1">
    <citation type="journal article" date="2018" name="Gigascience">
        <title>Genome assembly of the Pink Ipe (Handroanthus impetiginosus, Bignoniaceae), a highly valued, ecologically keystone Neotropical timber forest tree.</title>
        <authorList>
            <person name="Silva-Junior O.B."/>
            <person name="Grattapaglia D."/>
            <person name="Novaes E."/>
            <person name="Collevatti R.G."/>
        </authorList>
    </citation>
    <scope>NUCLEOTIDE SEQUENCE [LARGE SCALE GENOMIC DNA]</scope>
    <source>
        <strain evidence="2">cv. UFG-1</strain>
    </source>
</reference>
<organism evidence="1 2">
    <name type="scientific">Handroanthus impetiginosus</name>
    <dbReference type="NCBI Taxonomy" id="429701"/>
    <lineage>
        <taxon>Eukaryota</taxon>
        <taxon>Viridiplantae</taxon>
        <taxon>Streptophyta</taxon>
        <taxon>Embryophyta</taxon>
        <taxon>Tracheophyta</taxon>
        <taxon>Spermatophyta</taxon>
        <taxon>Magnoliopsida</taxon>
        <taxon>eudicotyledons</taxon>
        <taxon>Gunneridae</taxon>
        <taxon>Pentapetalae</taxon>
        <taxon>asterids</taxon>
        <taxon>lamiids</taxon>
        <taxon>Lamiales</taxon>
        <taxon>Bignoniaceae</taxon>
        <taxon>Crescentiina</taxon>
        <taxon>Tabebuia alliance</taxon>
        <taxon>Handroanthus</taxon>
    </lineage>
</organism>
<name>A0A2G9GAP1_9LAMI</name>
<dbReference type="PANTHER" id="PTHR34119:SF1">
    <property type="entry name" value="OS04G0394700 PROTEIN"/>
    <property type="match status" value="1"/>
</dbReference>
<dbReference type="InterPro" id="IPR037488">
    <property type="entry name" value="At2g33490-like"/>
</dbReference>